<organism evidence="9 10">
    <name type="scientific">Cephus cinctus</name>
    <name type="common">Wheat stem sawfly</name>
    <dbReference type="NCBI Taxonomy" id="211228"/>
    <lineage>
        <taxon>Eukaryota</taxon>
        <taxon>Metazoa</taxon>
        <taxon>Ecdysozoa</taxon>
        <taxon>Arthropoda</taxon>
        <taxon>Hexapoda</taxon>
        <taxon>Insecta</taxon>
        <taxon>Pterygota</taxon>
        <taxon>Neoptera</taxon>
        <taxon>Endopterygota</taxon>
        <taxon>Hymenoptera</taxon>
        <taxon>Cephoidea</taxon>
        <taxon>Cephidae</taxon>
        <taxon>Cephus</taxon>
    </lineage>
</organism>
<dbReference type="GeneID" id="107265734"/>
<evidence type="ECO:0000256" key="2">
    <source>
        <dbReference type="ARBA" id="ARBA00022475"/>
    </source>
</evidence>
<dbReference type="RefSeq" id="XP_024938767.1">
    <property type="nucleotide sequence ID" value="XM_025082999.1"/>
</dbReference>
<name>A0AAJ7VZS3_CEPCN</name>
<keyword evidence="7" id="KW-0325">Glycoprotein</keyword>
<keyword evidence="2" id="KW-1003">Cell membrane</keyword>
<dbReference type="AlphaFoldDB" id="A0AAJ7VZS3"/>
<keyword evidence="4 8" id="KW-1133">Transmembrane helix</keyword>
<evidence type="ECO:0000256" key="7">
    <source>
        <dbReference type="ARBA" id="ARBA00023180"/>
    </source>
</evidence>
<evidence type="ECO:0000313" key="9">
    <source>
        <dbReference type="Proteomes" id="UP000694920"/>
    </source>
</evidence>
<keyword evidence="6" id="KW-0675">Receptor</keyword>
<keyword evidence="9" id="KW-1185">Reference proteome</keyword>
<proteinExistence type="predicted"/>
<dbReference type="PANTHER" id="PTHR42643">
    <property type="entry name" value="IONOTROPIC RECEPTOR 20A-RELATED"/>
    <property type="match status" value="1"/>
</dbReference>
<reference evidence="10" key="1">
    <citation type="submission" date="2025-08" db="UniProtKB">
        <authorList>
            <consortium name="RefSeq"/>
        </authorList>
    </citation>
    <scope>IDENTIFICATION</scope>
</reference>
<gene>
    <name evidence="10" type="primary">LOC107265734</name>
</gene>
<evidence type="ECO:0000256" key="1">
    <source>
        <dbReference type="ARBA" id="ARBA00004651"/>
    </source>
</evidence>
<evidence type="ECO:0000256" key="8">
    <source>
        <dbReference type="SAM" id="Phobius"/>
    </source>
</evidence>
<keyword evidence="5 8" id="KW-0472">Membrane</keyword>
<dbReference type="InterPro" id="IPR052192">
    <property type="entry name" value="Insect_Ionotropic_Sensory_Rcpt"/>
</dbReference>
<dbReference type="SUPFAM" id="SSF53850">
    <property type="entry name" value="Periplasmic binding protein-like II"/>
    <property type="match status" value="1"/>
</dbReference>
<keyword evidence="3 8" id="KW-0812">Transmembrane</keyword>
<protein>
    <submittedName>
        <fullName evidence="10">Uncharacterized protein LOC107265734 isoform X1</fullName>
    </submittedName>
</protein>
<dbReference type="PANTHER" id="PTHR42643:SF24">
    <property type="entry name" value="IONOTROPIC RECEPTOR 60A"/>
    <property type="match status" value="1"/>
</dbReference>
<accession>A0AAJ7VZS3</accession>
<comment type="subcellular location">
    <subcellularLocation>
        <location evidence="1">Cell membrane</location>
        <topology evidence="1">Multi-pass membrane protein</topology>
    </subcellularLocation>
</comment>
<sequence length="226" mass="26251">MILSIQPAFLCASIFSMIINMMYSASLISSLTVHYYTPPFISLEGLLNDGSYKFGINAISAEYAVHYHPTNPFLIKLKEAVMEKSATKLPRTYIEGLTRVCNNNNYAFMANDEILEELRPQLKCEFFTLPKDIYQVNTAYVMAKNNPYITVINYKLIWMIETGITQRLTNIIKPKKRTFTNSQSWRSVELEDMYLLYIILGTAINIAFLILLMEIIIHRYRKWKTI</sequence>
<evidence type="ECO:0000256" key="6">
    <source>
        <dbReference type="ARBA" id="ARBA00023170"/>
    </source>
</evidence>
<dbReference type="Gene3D" id="3.40.190.10">
    <property type="entry name" value="Periplasmic binding protein-like II"/>
    <property type="match status" value="2"/>
</dbReference>
<dbReference type="Proteomes" id="UP000694920">
    <property type="component" value="Unplaced"/>
</dbReference>
<evidence type="ECO:0000256" key="4">
    <source>
        <dbReference type="ARBA" id="ARBA00022989"/>
    </source>
</evidence>
<dbReference type="KEGG" id="ccin:107265734"/>
<evidence type="ECO:0000256" key="3">
    <source>
        <dbReference type="ARBA" id="ARBA00022692"/>
    </source>
</evidence>
<feature type="transmembrane region" description="Helical" evidence="8">
    <location>
        <begin position="194"/>
        <end position="217"/>
    </location>
</feature>
<dbReference type="GO" id="GO:0005886">
    <property type="term" value="C:plasma membrane"/>
    <property type="evidence" value="ECO:0007669"/>
    <property type="project" value="UniProtKB-SubCell"/>
</dbReference>
<evidence type="ECO:0000313" key="10">
    <source>
        <dbReference type="RefSeq" id="XP_024938767.1"/>
    </source>
</evidence>
<evidence type="ECO:0000256" key="5">
    <source>
        <dbReference type="ARBA" id="ARBA00023136"/>
    </source>
</evidence>